<gene>
    <name evidence="12" type="ORF">CYMTET_10631</name>
</gene>
<keyword evidence="13" id="KW-1185">Reference proteome</keyword>
<dbReference type="GO" id="GO:0008270">
    <property type="term" value="F:zinc ion binding"/>
    <property type="evidence" value="ECO:0007669"/>
    <property type="project" value="UniProtKB-KW"/>
</dbReference>
<dbReference type="PROSITE" id="PS51292">
    <property type="entry name" value="ZF_RING_CH"/>
    <property type="match status" value="1"/>
</dbReference>
<dbReference type="Gene3D" id="3.30.40.10">
    <property type="entry name" value="Zinc/RING finger domain, C3HC4 (zinc finger)"/>
    <property type="match status" value="1"/>
</dbReference>
<evidence type="ECO:0000313" key="13">
    <source>
        <dbReference type="Proteomes" id="UP001190700"/>
    </source>
</evidence>
<evidence type="ECO:0000256" key="1">
    <source>
        <dbReference type="ARBA" id="ARBA00004141"/>
    </source>
</evidence>
<keyword evidence="7" id="KW-0862">Zinc</keyword>
<feature type="transmembrane region" description="Helical" evidence="10">
    <location>
        <begin position="100"/>
        <end position="117"/>
    </location>
</feature>
<dbReference type="GO" id="GO:0016020">
    <property type="term" value="C:membrane"/>
    <property type="evidence" value="ECO:0007669"/>
    <property type="project" value="UniProtKB-SubCell"/>
</dbReference>
<feature type="domain" description="RING-CH-type" evidence="11">
    <location>
        <begin position="17"/>
        <end position="84"/>
    </location>
</feature>
<evidence type="ECO:0000256" key="6">
    <source>
        <dbReference type="ARBA" id="ARBA00022786"/>
    </source>
</evidence>
<evidence type="ECO:0000256" key="2">
    <source>
        <dbReference type="ARBA" id="ARBA00022679"/>
    </source>
</evidence>
<keyword evidence="2" id="KW-0808">Transferase</keyword>
<keyword evidence="4" id="KW-0479">Metal-binding</keyword>
<evidence type="ECO:0000256" key="9">
    <source>
        <dbReference type="ARBA" id="ARBA00023136"/>
    </source>
</evidence>
<dbReference type="AlphaFoldDB" id="A0AAE0LE98"/>
<name>A0AAE0LE98_9CHLO</name>
<evidence type="ECO:0000259" key="11">
    <source>
        <dbReference type="PROSITE" id="PS51292"/>
    </source>
</evidence>
<comment type="caution">
    <text evidence="12">The sequence shown here is derived from an EMBL/GenBank/DDBJ whole genome shotgun (WGS) entry which is preliminary data.</text>
</comment>
<dbReference type="Pfam" id="PF12906">
    <property type="entry name" value="RINGv"/>
    <property type="match status" value="1"/>
</dbReference>
<dbReference type="EMBL" id="LGRX02003793">
    <property type="protein sequence ID" value="KAK3281585.1"/>
    <property type="molecule type" value="Genomic_DNA"/>
</dbReference>
<keyword evidence="8 10" id="KW-1133">Transmembrane helix</keyword>
<dbReference type="PANTHER" id="PTHR46065">
    <property type="entry name" value="E3 UBIQUITIN-PROTEIN LIGASE MARCH 2/3 FAMILY MEMBER"/>
    <property type="match status" value="1"/>
</dbReference>
<evidence type="ECO:0000256" key="4">
    <source>
        <dbReference type="ARBA" id="ARBA00022723"/>
    </source>
</evidence>
<keyword evidence="9 10" id="KW-0472">Membrane</keyword>
<dbReference type="SMART" id="SM00744">
    <property type="entry name" value="RINGv"/>
    <property type="match status" value="1"/>
</dbReference>
<evidence type="ECO:0000256" key="5">
    <source>
        <dbReference type="ARBA" id="ARBA00022771"/>
    </source>
</evidence>
<evidence type="ECO:0000313" key="12">
    <source>
        <dbReference type="EMBL" id="KAK3281585.1"/>
    </source>
</evidence>
<dbReference type="GO" id="GO:0016740">
    <property type="term" value="F:transferase activity"/>
    <property type="evidence" value="ECO:0007669"/>
    <property type="project" value="UniProtKB-KW"/>
</dbReference>
<protein>
    <recommendedName>
        <fullName evidence="11">RING-CH-type domain-containing protein</fullName>
    </recommendedName>
</protein>
<keyword evidence="3 10" id="KW-0812">Transmembrane</keyword>
<dbReference type="Proteomes" id="UP001190700">
    <property type="component" value="Unassembled WGS sequence"/>
</dbReference>
<dbReference type="SUPFAM" id="SSF57850">
    <property type="entry name" value="RING/U-box"/>
    <property type="match status" value="1"/>
</dbReference>
<keyword evidence="6" id="KW-0833">Ubl conjugation pathway</keyword>
<evidence type="ECO:0000256" key="7">
    <source>
        <dbReference type="ARBA" id="ARBA00022833"/>
    </source>
</evidence>
<comment type="subcellular location">
    <subcellularLocation>
        <location evidence="1">Membrane</location>
        <topology evidence="1">Multi-pass membrane protein</topology>
    </subcellularLocation>
</comment>
<organism evidence="12 13">
    <name type="scientific">Cymbomonas tetramitiformis</name>
    <dbReference type="NCBI Taxonomy" id="36881"/>
    <lineage>
        <taxon>Eukaryota</taxon>
        <taxon>Viridiplantae</taxon>
        <taxon>Chlorophyta</taxon>
        <taxon>Pyramimonadophyceae</taxon>
        <taxon>Pyramimonadales</taxon>
        <taxon>Pyramimonadaceae</taxon>
        <taxon>Cymbomonas</taxon>
    </lineage>
</organism>
<evidence type="ECO:0000256" key="3">
    <source>
        <dbReference type="ARBA" id="ARBA00022692"/>
    </source>
</evidence>
<reference evidence="12 13" key="1">
    <citation type="journal article" date="2015" name="Genome Biol. Evol.">
        <title>Comparative Genomics of a Bacterivorous Green Alga Reveals Evolutionary Causalities and Consequences of Phago-Mixotrophic Mode of Nutrition.</title>
        <authorList>
            <person name="Burns J.A."/>
            <person name="Paasch A."/>
            <person name="Narechania A."/>
            <person name="Kim E."/>
        </authorList>
    </citation>
    <scope>NUCLEOTIDE SEQUENCE [LARGE SCALE GENOMIC DNA]</scope>
    <source>
        <strain evidence="12 13">PLY_AMNH</strain>
    </source>
</reference>
<sequence length="144" mass="16990">MDIIENCRRPRMFTLNDAGDTEPTCRICFEGEVIFNRTSCLISPCACKGTQRYMHVECLRTWQRAVADHRAHTCSVCLEKWQLVPPKDSVVKRFRKDWDALAMALLACVLDICWFRFSRRFRYLDRFFDSTVSTREDEALFSDM</sequence>
<dbReference type="PANTHER" id="PTHR46065:SF3">
    <property type="entry name" value="FI20425P1"/>
    <property type="match status" value="1"/>
</dbReference>
<evidence type="ECO:0000256" key="10">
    <source>
        <dbReference type="SAM" id="Phobius"/>
    </source>
</evidence>
<keyword evidence="5" id="KW-0863">Zinc-finger</keyword>
<proteinExistence type="predicted"/>
<dbReference type="InterPro" id="IPR011016">
    <property type="entry name" value="Znf_RING-CH"/>
</dbReference>
<dbReference type="CDD" id="cd16495">
    <property type="entry name" value="RING_CH-C4HC3_MARCH"/>
    <property type="match status" value="1"/>
</dbReference>
<dbReference type="InterPro" id="IPR013083">
    <property type="entry name" value="Znf_RING/FYVE/PHD"/>
</dbReference>
<accession>A0AAE0LE98</accession>
<evidence type="ECO:0000256" key="8">
    <source>
        <dbReference type="ARBA" id="ARBA00022989"/>
    </source>
</evidence>